<dbReference type="EMBL" id="CM044704">
    <property type="protein sequence ID" value="KAI5666136.1"/>
    <property type="molecule type" value="Genomic_DNA"/>
</dbReference>
<protein>
    <submittedName>
        <fullName evidence="1">Uncharacterized protein</fullName>
    </submittedName>
</protein>
<organism evidence="1 2">
    <name type="scientific">Catharanthus roseus</name>
    <name type="common">Madagascar periwinkle</name>
    <name type="synonym">Vinca rosea</name>
    <dbReference type="NCBI Taxonomy" id="4058"/>
    <lineage>
        <taxon>Eukaryota</taxon>
        <taxon>Viridiplantae</taxon>
        <taxon>Streptophyta</taxon>
        <taxon>Embryophyta</taxon>
        <taxon>Tracheophyta</taxon>
        <taxon>Spermatophyta</taxon>
        <taxon>Magnoliopsida</taxon>
        <taxon>eudicotyledons</taxon>
        <taxon>Gunneridae</taxon>
        <taxon>Pentapetalae</taxon>
        <taxon>asterids</taxon>
        <taxon>lamiids</taxon>
        <taxon>Gentianales</taxon>
        <taxon>Apocynaceae</taxon>
        <taxon>Rauvolfioideae</taxon>
        <taxon>Vinceae</taxon>
        <taxon>Catharanthinae</taxon>
        <taxon>Catharanthus</taxon>
    </lineage>
</organism>
<accession>A0ACC0B169</accession>
<sequence>MSPSSTSTTTRWSPTPEQLMILEEMYKGGLRTPNASQIQRITSHLSFYGKIEGKNVFYWFQNHKARDRQKLRRKLTKQLQQQQQQQQLLLQDHHHLLLHQYHQNSPHNSSFNVLSLVDPLPPPPPPSSPHLSHDHDQGPAQSLPQMDHHGPLNRQEISENYMNRSHSEDDWMMTKMTRDNDEEGTFPFPCCRAPLKTLQLFPITAPSLKDHHHQGTTTNV</sequence>
<evidence type="ECO:0000313" key="2">
    <source>
        <dbReference type="Proteomes" id="UP001060085"/>
    </source>
</evidence>
<reference evidence="2" key="1">
    <citation type="journal article" date="2023" name="Nat. Plants">
        <title>Single-cell RNA sequencing provides a high-resolution roadmap for understanding the multicellular compartmentation of specialized metabolism.</title>
        <authorList>
            <person name="Sun S."/>
            <person name="Shen X."/>
            <person name="Li Y."/>
            <person name="Li Y."/>
            <person name="Wang S."/>
            <person name="Li R."/>
            <person name="Zhang H."/>
            <person name="Shen G."/>
            <person name="Guo B."/>
            <person name="Wei J."/>
            <person name="Xu J."/>
            <person name="St-Pierre B."/>
            <person name="Chen S."/>
            <person name="Sun C."/>
        </authorList>
    </citation>
    <scope>NUCLEOTIDE SEQUENCE [LARGE SCALE GENOMIC DNA]</scope>
</reference>
<keyword evidence="2" id="KW-1185">Reference proteome</keyword>
<proteinExistence type="predicted"/>
<gene>
    <name evidence="1" type="ORF">M9H77_15989</name>
</gene>
<evidence type="ECO:0000313" key="1">
    <source>
        <dbReference type="EMBL" id="KAI5666136.1"/>
    </source>
</evidence>
<name>A0ACC0B169_CATRO</name>
<dbReference type="Proteomes" id="UP001060085">
    <property type="component" value="Linkage Group LG04"/>
</dbReference>
<comment type="caution">
    <text evidence="1">The sequence shown here is derived from an EMBL/GenBank/DDBJ whole genome shotgun (WGS) entry which is preliminary data.</text>
</comment>